<organism evidence="2 3">
    <name type="scientific">Chrysochromulina tobinii</name>
    <dbReference type="NCBI Taxonomy" id="1460289"/>
    <lineage>
        <taxon>Eukaryota</taxon>
        <taxon>Haptista</taxon>
        <taxon>Haptophyta</taxon>
        <taxon>Prymnesiophyceae</taxon>
        <taxon>Prymnesiales</taxon>
        <taxon>Chrysochromulinaceae</taxon>
        <taxon>Chrysochromulina</taxon>
    </lineage>
</organism>
<dbReference type="EMBL" id="JWZX01002663">
    <property type="protein sequence ID" value="KOO27797.1"/>
    <property type="molecule type" value="Genomic_DNA"/>
</dbReference>
<accession>A0A0M0JN98</accession>
<comment type="caution">
    <text evidence="2">The sequence shown here is derived from an EMBL/GenBank/DDBJ whole genome shotgun (WGS) entry which is preliminary data.</text>
</comment>
<evidence type="ECO:0000256" key="1">
    <source>
        <dbReference type="SAM" id="MobiDB-lite"/>
    </source>
</evidence>
<evidence type="ECO:0000313" key="2">
    <source>
        <dbReference type="EMBL" id="KOO27797.1"/>
    </source>
</evidence>
<name>A0A0M0JN98_9EUKA</name>
<proteinExistence type="predicted"/>
<keyword evidence="3" id="KW-1185">Reference proteome</keyword>
<sequence>MQSLLISAEHRAEELKRSLRNFDAGRGGGRFGTVLQQFEQLSKQLVMLQDRTTDRNSQELLERHFAVPSPVRSFETATAPGVSTAAVPALLSTMLDKEQEDQAPPPALLARDEASDLETIARHNRIVGAAHEHLARIALRADLPGASSTFGVNDGKRFGGNDGKRQRTGE</sequence>
<feature type="region of interest" description="Disordered" evidence="1">
    <location>
        <begin position="145"/>
        <end position="170"/>
    </location>
</feature>
<evidence type="ECO:0000313" key="3">
    <source>
        <dbReference type="Proteomes" id="UP000037460"/>
    </source>
</evidence>
<reference evidence="3" key="1">
    <citation type="journal article" date="2015" name="PLoS Genet.">
        <title>Genome Sequence and Transcriptome Analyses of Chrysochromulina tobin: Metabolic Tools for Enhanced Algal Fitness in the Prominent Order Prymnesiales (Haptophyceae).</title>
        <authorList>
            <person name="Hovde B.T."/>
            <person name="Deodato C.R."/>
            <person name="Hunsperger H.M."/>
            <person name="Ryken S.A."/>
            <person name="Yost W."/>
            <person name="Jha R.K."/>
            <person name="Patterson J."/>
            <person name="Monnat R.J. Jr."/>
            <person name="Barlow S.B."/>
            <person name="Starkenburg S.R."/>
            <person name="Cattolico R.A."/>
        </authorList>
    </citation>
    <scope>NUCLEOTIDE SEQUENCE</scope>
    <source>
        <strain evidence="3">CCMP291</strain>
    </source>
</reference>
<gene>
    <name evidence="2" type="ORF">Ctob_009229</name>
</gene>
<dbReference type="AlphaFoldDB" id="A0A0M0JN98"/>
<feature type="compositionally biased region" description="Basic and acidic residues" evidence="1">
    <location>
        <begin position="154"/>
        <end position="170"/>
    </location>
</feature>
<dbReference type="Proteomes" id="UP000037460">
    <property type="component" value="Unassembled WGS sequence"/>
</dbReference>
<protein>
    <submittedName>
        <fullName evidence="2">Uncharacterized protein</fullName>
    </submittedName>
</protein>